<feature type="region of interest" description="Disordered" evidence="1">
    <location>
        <begin position="317"/>
        <end position="369"/>
    </location>
</feature>
<feature type="region of interest" description="Disordered" evidence="1">
    <location>
        <begin position="673"/>
        <end position="692"/>
    </location>
</feature>
<dbReference type="GO" id="GO:0035591">
    <property type="term" value="F:signaling adaptor activity"/>
    <property type="evidence" value="ECO:0007669"/>
    <property type="project" value="TreeGrafter"/>
</dbReference>
<feature type="region of interest" description="Disordered" evidence="1">
    <location>
        <begin position="492"/>
        <end position="656"/>
    </location>
</feature>
<dbReference type="GO" id="GO:0005737">
    <property type="term" value="C:cytoplasm"/>
    <property type="evidence" value="ECO:0007669"/>
    <property type="project" value="TreeGrafter"/>
</dbReference>
<dbReference type="PROSITE" id="PS50003">
    <property type="entry name" value="PH_DOMAIN"/>
    <property type="match status" value="1"/>
</dbReference>
<feature type="compositionally biased region" description="Low complexity" evidence="1">
    <location>
        <begin position="415"/>
        <end position="429"/>
    </location>
</feature>
<dbReference type="PANTHER" id="PTHR45960">
    <property type="entry name" value="GRB2-ASSOCIATED-BINDING PROTEIN"/>
    <property type="match status" value="1"/>
</dbReference>
<dbReference type="Pfam" id="PF00169">
    <property type="entry name" value="PH"/>
    <property type="match status" value="1"/>
</dbReference>
<dbReference type="InterPro" id="IPR001849">
    <property type="entry name" value="PH_domain"/>
</dbReference>
<feature type="domain" description="PH" evidence="2">
    <location>
        <begin position="7"/>
        <end position="117"/>
    </location>
</feature>
<dbReference type="AlphaFoldDB" id="A0AAW0WWJ7"/>
<dbReference type="GO" id="GO:0007165">
    <property type="term" value="P:signal transduction"/>
    <property type="evidence" value="ECO:0007669"/>
    <property type="project" value="TreeGrafter"/>
</dbReference>
<accession>A0AAW0WWJ7</accession>
<dbReference type="SMART" id="SM00233">
    <property type="entry name" value="PH"/>
    <property type="match status" value="1"/>
</dbReference>
<feature type="compositionally biased region" description="Basic residues" evidence="1">
    <location>
        <begin position="597"/>
        <end position="607"/>
    </location>
</feature>
<feature type="compositionally biased region" description="Pro residues" evidence="1">
    <location>
        <begin position="357"/>
        <end position="366"/>
    </location>
</feature>
<feature type="region of interest" description="Disordered" evidence="1">
    <location>
        <begin position="389"/>
        <end position="433"/>
    </location>
</feature>
<sequence length="725" mass="79323">MVDGNMEIVHEGMLKKSPPPKRLWRAKWRTRWFVLRSGELPGQYFLEYYTDSTRRKLKGKIDLDQCDQVDAGITFANRKSEYKYMFDIKTPKRVYYLCAETEQEMNRWVDCVCHVCGLKIYTQEDEYPLPFDHMPTTPSATPPALHSLSLEQPLDSPPQSPSSPGSSISGPYIPISTCFTGKRTPNTNSSFPFSDDIPPLGALENHRSSIPNEMAPPAPIMCHDSQPPLTQAPPAPTINTGAIPRESYDSHRQLRPSGTTSEDTLSIKSPLGTDGGSVFSDDDWGSTPLKVEAKFFSEGARPIGGLQNTRDTFCKDGQWDGSGTKGGLSPGVGSVSTLPNDMRGLSISDDNLHQVQPAPPRPPKPPHLAEIPQQIYQNLDTITRTSLVRKNSSNEKVRNGLGGTFSVHETNTGVSDPEPSPASGSSSMPPSTPREINEVHVLIRSQQYSESMSPQAAERTMQRHCCNNFVPTPLQGQIFSYDVRLHDLHDKPGELDPRISPAGVYSNIPQTNKSPIYPPAVDRGLKPKKTSDGGNLSSSELSPPPSGGSQEVLGAVGGSPAPPSSAPPIVDRNLKPTKNLSEPVPKNMFVLDPAPTRLKKHEQRKQRAAPSPTPPTLRNGGDGNDSGEEADHSSNSGSRRNSTNADEQIFFSLQNAGRPQHEIQYLDLDLDPDARHSPKVSKGASNKCPVGASAPSVVYKKVDFVKTDAFNKMRINVEDTYRKNQ</sequence>
<feature type="region of interest" description="Disordered" evidence="1">
    <location>
        <begin position="184"/>
        <end position="284"/>
    </location>
</feature>
<evidence type="ECO:0000259" key="2">
    <source>
        <dbReference type="PROSITE" id="PS50003"/>
    </source>
</evidence>
<dbReference type="CDD" id="cd13384">
    <property type="entry name" value="PH_Gab2_2"/>
    <property type="match status" value="1"/>
</dbReference>
<dbReference type="SUPFAM" id="SSF50729">
    <property type="entry name" value="PH domain-like"/>
    <property type="match status" value="1"/>
</dbReference>
<proteinExistence type="predicted"/>
<organism evidence="3 4">
    <name type="scientific">Cherax quadricarinatus</name>
    <name type="common">Australian red claw crayfish</name>
    <dbReference type="NCBI Taxonomy" id="27406"/>
    <lineage>
        <taxon>Eukaryota</taxon>
        <taxon>Metazoa</taxon>
        <taxon>Ecdysozoa</taxon>
        <taxon>Arthropoda</taxon>
        <taxon>Crustacea</taxon>
        <taxon>Multicrustacea</taxon>
        <taxon>Malacostraca</taxon>
        <taxon>Eumalacostraca</taxon>
        <taxon>Eucarida</taxon>
        <taxon>Decapoda</taxon>
        <taxon>Pleocyemata</taxon>
        <taxon>Astacidea</taxon>
        <taxon>Parastacoidea</taxon>
        <taxon>Parastacidae</taxon>
        <taxon>Cherax</taxon>
    </lineage>
</organism>
<dbReference type="InterPro" id="IPR046355">
    <property type="entry name" value="Gab1-4-like"/>
</dbReference>
<dbReference type="EMBL" id="JARKIK010000043">
    <property type="protein sequence ID" value="KAK8736695.1"/>
    <property type="molecule type" value="Genomic_DNA"/>
</dbReference>
<gene>
    <name evidence="3" type="ORF">OTU49_004600</name>
</gene>
<evidence type="ECO:0000313" key="4">
    <source>
        <dbReference type="Proteomes" id="UP001445076"/>
    </source>
</evidence>
<feature type="compositionally biased region" description="Polar residues" evidence="1">
    <location>
        <begin position="256"/>
        <end position="267"/>
    </location>
</feature>
<evidence type="ECO:0000256" key="1">
    <source>
        <dbReference type="SAM" id="MobiDB-lite"/>
    </source>
</evidence>
<comment type="caution">
    <text evidence="3">The sequence shown here is derived from an EMBL/GenBank/DDBJ whole genome shotgun (WGS) entry which is preliminary data.</text>
</comment>
<dbReference type="InterPro" id="IPR011993">
    <property type="entry name" value="PH-like_dom_sf"/>
</dbReference>
<dbReference type="PANTHER" id="PTHR45960:SF2">
    <property type="entry name" value="PROTEIN DAUGHTER OF SEVENLESS"/>
    <property type="match status" value="1"/>
</dbReference>
<feature type="compositionally biased region" description="Low complexity" evidence="1">
    <location>
        <begin position="633"/>
        <end position="642"/>
    </location>
</feature>
<evidence type="ECO:0000313" key="3">
    <source>
        <dbReference type="EMBL" id="KAK8736695.1"/>
    </source>
</evidence>
<feature type="compositionally biased region" description="Polar residues" evidence="1">
    <location>
        <begin position="643"/>
        <end position="656"/>
    </location>
</feature>
<keyword evidence="4" id="KW-1185">Reference proteome</keyword>
<dbReference type="Proteomes" id="UP001445076">
    <property type="component" value="Unassembled WGS sequence"/>
</dbReference>
<reference evidence="3 4" key="1">
    <citation type="journal article" date="2024" name="BMC Genomics">
        <title>Genome assembly of redclaw crayfish (Cherax quadricarinatus) provides insights into its immune adaptation and hypoxia tolerance.</title>
        <authorList>
            <person name="Liu Z."/>
            <person name="Zheng J."/>
            <person name="Li H."/>
            <person name="Fang K."/>
            <person name="Wang S."/>
            <person name="He J."/>
            <person name="Zhou D."/>
            <person name="Weng S."/>
            <person name="Chi M."/>
            <person name="Gu Z."/>
            <person name="He J."/>
            <person name="Li F."/>
            <person name="Wang M."/>
        </authorList>
    </citation>
    <scope>NUCLEOTIDE SEQUENCE [LARGE SCALE GENOMIC DNA]</scope>
    <source>
        <strain evidence="3">ZL_2023a</strain>
    </source>
</reference>
<feature type="region of interest" description="Disordered" evidence="1">
    <location>
        <begin position="132"/>
        <end position="167"/>
    </location>
</feature>
<name>A0AAW0WWJ7_CHEQU</name>
<dbReference type="Gene3D" id="2.30.29.30">
    <property type="entry name" value="Pleckstrin-homology domain (PH domain)/Phosphotyrosine-binding domain (PTB)"/>
    <property type="match status" value="1"/>
</dbReference>
<protein>
    <recommendedName>
        <fullName evidence="2">PH domain-containing protein</fullName>
    </recommendedName>
</protein>